<dbReference type="RefSeq" id="XP_027616614.1">
    <property type="nucleotide sequence ID" value="XM_027760813.1"/>
</dbReference>
<accession>A0A401GTZ3</accession>
<dbReference type="InParanoid" id="A0A401GTZ3"/>
<sequence>MPPRTSYRPSRQDEAFVRDMTERYTYYLFTAAACGRKVRAMGYGEARMQPTYDQVLHDWYNDSTIILRTNSTDPSRQAAFFRQCNEICARPLNNLYTYFWVGFAATAGAQGLHCLFKDHPAKYKILKDAREESLRRTYGEEGVQELMNSASLLNPHPVDPTMNALEHVGDVVRYKDENNNIVECTIEDAGHSIVKGNFFKLSYGGGQKEVSYEEMALIWRNRVSLVTSRSEIRPFLGFVWRVVSERLVTFV</sequence>
<organism evidence="1 2">
    <name type="scientific">Sparassis crispa</name>
    <dbReference type="NCBI Taxonomy" id="139825"/>
    <lineage>
        <taxon>Eukaryota</taxon>
        <taxon>Fungi</taxon>
        <taxon>Dikarya</taxon>
        <taxon>Basidiomycota</taxon>
        <taxon>Agaricomycotina</taxon>
        <taxon>Agaricomycetes</taxon>
        <taxon>Polyporales</taxon>
        <taxon>Sparassidaceae</taxon>
        <taxon>Sparassis</taxon>
    </lineage>
</organism>
<dbReference type="AlphaFoldDB" id="A0A401GTZ3"/>
<protein>
    <submittedName>
        <fullName evidence="1">Uncharacterized protein</fullName>
    </submittedName>
</protein>
<dbReference type="Proteomes" id="UP000287166">
    <property type="component" value="Unassembled WGS sequence"/>
</dbReference>
<keyword evidence="2" id="KW-1185">Reference proteome</keyword>
<proteinExistence type="predicted"/>
<comment type="caution">
    <text evidence="1">The sequence shown here is derived from an EMBL/GenBank/DDBJ whole genome shotgun (WGS) entry which is preliminary data.</text>
</comment>
<dbReference type="EMBL" id="BFAD01000008">
    <property type="protein sequence ID" value="GBE85701.1"/>
    <property type="molecule type" value="Genomic_DNA"/>
</dbReference>
<dbReference type="PROSITE" id="PS51257">
    <property type="entry name" value="PROKAR_LIPOPROTEIN"/>
    <property type="match status" value="1"/>
</dbReference>
<evidence type="ECO:0000313" key="2">
    <source>
        <dbReference type="Proteomes" id="UP000287166"/>
    </source>
</evidence>
<dbReference type="OrthoDB" id="3317898at2759"/>
<gene>
    <name evidence="1" type="ORF">SCP_0802230</name>
</gene>
<evidence type="ECO:0000313" key="1">
    <source>
        <dbReference type="EMBL" id="GBE85701.1"/>
    </source>
</evidence>
<dbReference type="GeneID" id="38782618"/>
<reference evidence="1 2" key="1">
    <citation type="journal article" date="2018" name="Sci. Rep.">
        <title>Genome sequence of the cauliflower mushroom Sparassis crispa (Hanabiratake) and its association with beneficial usage.</title>
        <authorList>
            <person name="Kiyama R."/>
            <person name="Furutani Y."/>
            <person name="Kawaguchi K."/>
            <person name="Nakanishi T."/>
        </authorList>
    </citation>
    <scope>NUCLEOTIDE SEQUENCE [LARGE SCALE GENOMIC DNA]</scope>
</reference>
<name>A0A401GTZ3_9APHY</name>